<dbReference type="Pfam" id="PF01135">
    <property type="entry name" value="PCMT"/>
    <property type="match status" value="1"/>
</dbReference>
<dbReference type="InterPro" id="IPR029063">
    <property type="entry name" value="SAM-dependent_MTases_sf"/>
</dbReference>
<evidence type="ECO:0000259" key="1">
    <source>
        <dbReference type="PROSITE" id="PS50275"/>
    </source>
</evidence>
<protein>
    <recommendedName>
        <fullName evidence="1">SAC domain-containing protein</fullName>
    </recommendedName>
</protein>
<dbReference type="AlphaFoldDB" id="A0ABC8C122"/>
<evidence type="ECO:0000313" key="2">
    <source>
        <dbReference type="EMBL" id="ARF76471.1"/>
    </source>
</evidence>
<sequence length="386" mass="42117">MVRTLNRGPGARSLAVSLWASGDIASRSVYEAVASTPRHVFVPAYFQQRGGSPTLWQRRTEEDGARWLEPIYANTSLVTELGSAEAADGGWHGVPISSSTQPSLTVRMLEGLGIEPEDDVLDAGLGTGYQAALILKLVAGPDRLTACDISGTGAARDRLEALGHHPWIIEADATSWRWQRQFDKMIFSFGLPYVTDSIRTALAPGGRLIANVFGPMSAALVLLEAHATGALSGRFTEDGGAFMPAGREAGSVRPLPADLDERSEGISGIPIEDFDNPHLAFLLSTRLPGLSLQHGMEEGGPMRRLVLPDGRWGEVTYHEEGGAKGWGVYQDHGRGFWETVEQTWSWWIAHARPTWDRFGLTVAPDGEHTLWYRTPDGDSWRVPTRP</sequence>
<keyword evidence="3" id="KW-1185">Reference proteome</keyword>
<gene>
    <name evidence="2" type="ORF">B7C62_32430</name>
</gene>
<dbReference type="SUPFAM" id="SSF53335">
    <property type="entry name" value="S-adenosyl-L-methionine-dependent methyltransferases"/>
    <property type="match status" value="1"/>
</dbReference>
<evidence type="ECO:0000313" key="3">
    <source>
        <dbReference type="Proteomes" id="UP000192251"/>
    </source>
</evidence>
<proteinExistence type="predicted"/>
<accession>A0ABC8C122</accession>
<reference evidence="2 3" key="1">
    <citation type="submission" date="2017-04" db="EMBL/GenBank/DDBJ databases">
        <title>The complete genome sequence of Streptomyces albolongus YIM 101047, the producer of novel bafilomycins and novel odoriferous sesquiterpenoids.</title>
        <authorList>
            <person name="Yin M."/>
            <person name="Jiang Y."/>
        </authorList>
    </citation>
    <scope>NUCLEOTIDE SEQUENCE [LARGE SCALE GENOMIC DNA]</scope>
    <source>
        <strain evidence="2 3">YIM 101047</strain>
    </source>
</reference>
<dbReference type="Gene3D" id="3.40.50.150">
    <property type="entry name" value="Vaccinia Virus protein VP39"/>
    <property type="match status" value="1"/>
</dbReference>
<name>A0ABC8C122_9ACTN</name>
<dbReference type="EMBL" id="CP020563">
    <property type="protein sequence ID" value="ARF76471.1"/>
    <property type="molecule type" value="Genomic_DNA"/>
</dbReference>
<organism evidence="2 3">
    <name type="scientific">Kitasatospora albolonga</name>
    <dbReference type="NCBI Taxonomy" id="68173"/>
    <lineage>
        <taxon>Bacteria</taxon>
        <taxon>Bacillati</taxon>
        <taxon>Actinomycetota</taxon>
        <taxon>Actinomycetes</taxon>
        <taxon>Kitasatosporales</taxon>
        <taxon>Streptomycetaceae</taxon>
        <taxon>Kitasatospora</taxon>
    </lineage>
</organism>
<dbReference type="KEGG" id="kab:B7C62_32430"/>
<dbReference type="Proteomes" id="UP000192251">
    <property type="component" value="Chromosome"/>
</dbReference>
<feature type="domain" description="SAC" evidence="1">
    <location>
        <begin position="1"/>
        <end position="58"/>
    </location>
</feature>
<dbReference type="InterPro" id="IPR002013">
    <property type="entry name" value="SAC_dom"/>
</dbReference>
<dbReference type="PROSITE" id="PS50275">
    <property type="entry name" value="SAC"/>
    <property type="match status" value="1"/>
</dbReference>
<dbReference type="CDD" id="cd02440">
    <property type="entry name" value="AdoMet_MTases"/>
    <property type="match status" value="1"/>
</dbReference>